<keyword evidence="2" id="KW-1185">Reference proteome</keyword>
<organism evidence="1 2">
    <name type="scientific">Algoriphagus marincola</name>
    <dbReference type="NCBI Taxonomy" id="264027"/>
    <lineage>
        <taxon>Bacteria</taxon>
        <taxon>Pseudomonadati</taxon>
        <taxon>Bacteroidota</taxon>
        <taxon>Cytophagia</taxon>
        <taxon>Cytophagales</taxon>
        <taxon>Cyclobacteriaceae</taxon>
        <taxon>Algoriphagus</taxon>
    </lineage>
</organism>
<protein>
    <submittedName>
        <fullName evidence="1">DUF1905 domain-containing protein</fullName>
    </submittedName>
</protein>
<dbReference type="Proteomes" id="UP000766609">
    <property type="component" value="Unassembled WGS sequence"/>
</dbReference>
<name>A0ABS7N5N1_9BACT</name>
<comment type="caution">
    <text evidence="1">The sequence shown here is derived from an EMBL/GenBank/DDBJ whole genome shotgun (WGS) entry which is preliminary data.</text>
</comment>
<dbReference type="EMBL" id="JAHVHP010000002">
    <property type="protein sequence ID" value="MBY5951613.1"/>
    <property type="molecule type" value="Genomic_DNA"/>
</dbReference>
<dbReference type="InterPro" id="IPR015018">
    <property type="entry name" value="DUF1905"/>
</dbReference>
<dbReference type="Pfam" id="PF08922">
    <property type="entry name" value="DUF1905"/>
    <property type="match status" value="1"/>
</dbReference>
<dbReference type="Gene3D" id="2.40.30.100">
    <property type="entry name" value="AF2212/PG0164-like"/>
    <property type="match status" value="1"/>
</dbReference>
<dbReference type="InterPro" id="IPR037079">
    <property type="entry name" value="AF2212/PG0164-like_sf"/>
</dbReference>
<dbReference type="SUPFAM" id="SSF141694">
    <property type="entry name" value="AF2212/PG0164-like"/>
    <property type="match status" value="1"/>
</dbReference>
<proteinExistence type="predicted"/>
<evidence type="ECO:0000313" key="2">
    <source>
        <dbReference type="Proteomes" id="UP000766609"/>
    </source>
</evidence>
<dbReference type="RefSeq" id="WP_222584233.1">
    <property type="nucleotide sequence ID" value="NZ_JAHVHP010000002.1"/>
</dbReference>
<accession>A0ABS7N5N1</accession>
<reference evidence="1 2" key="1">
    <citation type="submission" date="2021-06" db="EMBL/GenBank/DDBJ databases">
        <title>44 bacteria genomes isolated from Dapeng, Shenzhen.</title>
        <authorList>
            <person name="Zheng W."/>
            <person name="Yu S."/>
            <person name="Huang Y."/>
        </authorList>
    </citation>
    <scope>NUCLEOTIDE SEQUENCE [LARGE SCALE GENOMIC DNA]</scope>
    <source>
        <strain evidence="1 2">DP5N14-6</strain>
    </source>
</reference>
<evidence type="ECO:0000313" key="1">
    <source>
        <dbReference type="EMBL" id="MBY5951613.1"/>
    </source>
</evidence>
<sequence length="99" mass="11554">MQGKIRYDFSAQVWKSPGMGGWVFVSLPQDLSQEIREHLSWQEEGWGRMKAKAEIKGFEWDTAIWFDKKHDTYLLPLKADIRKKTQVNVGDTISLRISL</sequence>
<gene>
    <name evidence="1" type="ORF">KUV23_11545</name>
</gene>